<evidence type="ECO:0000259" key="2">
    <source>
        <dbReference type="Pfam" id="PF25583"/>
    </source>
</evidence>
<keyword evidence="3" id="KW-0614">Plasmid</keyword>
<comment type="caution">
    <text evidence="3">The sequence shown here is derived from an EMBL/GenBank/DDBJ whole genome shotgun (WGS) entry which is preliminary data.</text>
</comment>
<gene>
    <name evidence="3" type="ORF">SM757_01790</name>
</gene>
<evidence type="ECO:0000313" key="3">
    <source>
        <dbReference type="EMBL" id="MDZ5455296.1"/>
    </source>
</evidence>
<name>A0ABU5I869_9BURK</name>
<evidence type="ECO:0000313" key="4">
    <source>
        <dbReference type="Proteomes" id="UP001293718"/>
    </source>
</evidence>
<dbReference type="InterPro" id="IPR051534">
    <property type="entry name" value="CBASS_pafABC_assoc_protein"/>
</dbReference>
<protein>
    <submittedName>
        <fullName evidence="3">WYL domain-containing protein</fullName>
    </submittedName>
</protein>
<dbReference type="Proteomes" id="UP001293718">
    <property type="component" value="Unassembled WGS sequence"/>
</dbReference>
<reference evidence="3 4" key="1">
    <citation type="submission" date="2023-11" db="EMBL/GenBank/DDBJ databases">
        <title>Draft genome of Azohydromonas lata strain H1 (DSM1123), a polyhydroxyalkanoate producer.</title>
        <authorList>
            <person name="Traversa D."/>
            <person name="D'Addabbo P."/>
            <person name="Pazzani C."/>
            <person name="Manzari C."/>
            <person name="Chiara M."/>
            <person name="Scrascia M."/>
        </authorList>
    </citation>
    <scope>NUCLEOTIDE SEQUENCE [LARGE SCALE GENOMIC DNA]</scope>
    <source>
        <strain evidence="3 4">H1</strain>
        <plasmid evidence="3">unnamed</plasmid>
    </source>
</reference>
<dbReference type="InterPro" id="IPR057727">
    <property type="entry name" value="WCX_dom"/>
</dbReference>
<feature type="domain" description="WCX" evidence="2">
    <location>
        <begin position="221"/>
        <end position="293"/>
    </location>
</feature>
<geneLocation type="plasmid" evidence="3">
    <name>unnamed</name>
</geneLocation>
<dbReference type="PANTHER" id="PTHR34580">
    <property type="match status" value="1"/>
</dbReference>
<dbReference type="EMBL" id="JAXOJX010000001">
    <property type="protein sequence ID" value="MDZ5455296.1"/>
    <property type="molecule type" value="Genomic_DNA"/>
</dbReference>
<feature type="domain" description="WYL" evidence="1">
    <location>
        <begin position="127"/>
        <end position="185"/>
    </location>
</feature>
<sequence length="300" mass="34325">MPSPEEHDKLPIRLTQILRRLNEGESLEPHALSQEFGVNLRTIQRDLNERFAFLPLEKTAAGYTLAQSYLGKLSYPDVERFACLAGIQRLYPALTRDFLRGLLEGRLESALLIKGHNYEDVGERTPLFKQLEQVILRRERISFIYHKGSGTKTYDNFEPYRLINHTGVWYLAGMDGDRLKAFTFAKIDRLLPLGTTFERAAHIDQMLVDEDSIWLNENKSEVVLKVSKEAAEYFRRRKLIAGQVLEKELQDGGIIVSGRIAHADQILPIVRYWIPNVQVISPEGMQADLNRQLLAYTASG</sequence>
<dbReference type="InterPro" id="IPR026881">
    <property type="entry name" value="WYL_dom"/>
</dbReference>
<proteinExistence type="predicted"/>
<organism evidence="3 4">
    <name type="scientific">Azohydromonas lata</name>
    <dbReference type="NCBI Taxonomy" id="45677"/>
    <lineage>
        <taxon>Bacteria</taxon>
        <taxon>Pseudomonadati</taxon>
        <taxon>Pseudomonadota</taxon>
        <taxon>Betaproteobacteria</taxon>
        <taxon>Burkholderiales</taxon>
        <taxon>Sphaerotilaceae</taxon>
        <taxon>Azohydromonas</taxon>
    </lineage>
</organism>
<dbReference type="RefSeq" id="WP_322463991.1">
    <property type="nucleotide sequence ID" value="NZ_JAXOJX010000001.1"/>
</dbReference>
<dbReference type="Pfam" id="PF13280">
    <property type="entry name" value="WYL"/>
    <property type="match status" value="1"/>
</dbReference>
<dbReference type="PANTHER" id="PTHR34580:SF1">
    <property type="entry name" value="PROTEIN PAFC"/>
    <property type="match status" value="1"/>
</dbReference>
<keyword evidence="4" id="KW-1185">Reference proteome</keyword>
<accession>A0ABU5I869</accession>
<evidence type="ECO:0000259" key="1">
    <source>
        <dbReference type="Pfam" id="PF13280"/>
    </source>
</evidence>
<dbReference type="Pfam" id="PF25583">
    <property type="entry name" value="WCX"/>
    <property type="match status" value="1"/>
</dbReference>
<dbReference type="PROSITE" id="PS52050">
    <property type="entry name" value="WYL"/>
    <property type="match status" value="1"/>
</dbReference>